<feature type="signal peptide" evidence="1">
    <location>
        <begin position="1"/>
        <end position="17"/>
    </location>
</feature>
<organism evidence="3 4">
    <name type="scientific">Durusdinium trenchii</name>
    <dbReference type="NCBI Taxonomy" id="1381693"/>
    <lineage>
        <taxon>Eukaryota</taxon>
        <taxon>Sar</taxon>
        <taxon>Alveolata</taxon>
        <taxon>Dinophyceae</taxon>
        <taxon>Suessiales</taxon>
        <taxon>Symbiodiniaceae</taxon>
        <taxon>Durusdinium</taxon>
    </lineage>
</organism>
<keyword evidence="4" id="KW-1185">Reference proteome</keyword>
<gene>
    <name evidence="3" type="ORF">CCMP2556_LOCUS38706</name>
</gene>
<feature type="chain" id="PRO_5047160596" description="MOSC domain-containing protein" evidence="1">
    <location>
        <begin position="18"/>
        <end position="445"/>
    </location>
</feature>
<evidence type="ECO:0000256" key="1">
    <source>
        <dbReference type="SAM" id="SignalP"/>
    </source>
</evidence>
<reference evidence="3 4" key="1">
    <citation type="submission" date="2024-02" db="EMBL/GenBank/DDBJ databases">
        <authorList>
            <person name="Chen Y."/>
            <person name="Shah S."/>
            <person name="Dougan E. K."/>
            <person name="Thang M."/>
            <person name="Chan C."/>
        </authorList>
    </citation>
    <scope>NUCLEOTIDE SEQUENCE [LARGE SCALE GENOMIC DNA]</scope>
</reference>
<dbReference type="Pfam" id="PF03473">
    <property type="entry name" value="MOSC"/>
    <property type="match status" value="1"/>
</dbReference>
<evidence type="ECO:0000259" key="2">
    <source>
        <dbReference type="PROSITE" id="PS51340"/>
    </source>
</evidence>
<dbReference type="PANTHER" id="PTHR14237:SF19">
    <property type="entry name" value="MITOCHONDRIAL AMIDOXIME REDUCING COMPONENT 1"/>
    <property type="match status" value="1"/>
</dbReference>
<dbReference type="EMBL" id="CAXAMN010023583">
    <property type="protein sequence ID" value="CAK9078520.1"/>
    <property type="molecule type" value="Genomic_DNA"/>
</dbReference>
<comment type="caution">
    <text evidence="3">The sequence shown here is derived from an EMBL/GenBank/DDBJ whole genome shotgun (WGS) entry which is preliminary data.</text>
</comment>
<dbReference type="InterPro" id="IPR005302">
    <property type="entry name" value="MoCF_Sase_C"/>
</dbReference>
<feature type="domain" description="MOSC" evidence="2">
    <location>
        <begin position="183"/>
        <end position="361"/>
    </location>
</feature>
<dbReference type="SUPFAM" id="SSF50800">
    <property type="entry name" value="PK beta-barrel domain-like"/>
    <property type="match status" value="1"/>
</dbReference>
<dbReference type="Proteomes" id="UP001642484">
    <property type="component" value="Unassembled WGS sequence"/>
</dbReference>
<protein>
    <recommendedName>
        <fullName evidence="2">MOSC domain-containing protein</fullName>
    </recommendedName>
</protein>
<dbReference type="PANTHER" id="PTHR14237">
    <property type="entry name" value="MOLYBDOPTERIN COFACTOR SULFURASE MOSC"/>
    <property type="match status" value="1"/>
</dbReference>
<evidence type="ECO:0000313" key="4">
    <source>
        <dbReference type="Proteomes" id="UP001642484"/>
    </source>
</evidence>
<dbReference type="PROSITE" id="PS51340">
    <property type="entry name" value="MOSC"/>
    <property type="match status" value="1"/>
</dbReference>
<name>A0ABP0PR63_9DINO</name>
<keyword evidence="1" id="KW-0732">Signal</keyword>
<accession>A0ABP0PR63</accession>
<evidence type="ECO:0000313" key="3">
    <source>
        <dbReference type="EMBL" id="CAK9078520.1"/>
    </source>
</evidence>
<sequence>MGTICLLISLFTPAALAKAEGIDIRASMPSESEVSLWVSPRLRLWLGVVGAGVAAGLAWLGWKITRRSQQVTVAALYVYPIKGCRGHSLAKAKVTKIYMIVDEKNEFVSQRLLPRMALIHPDLPTESGITLRAAADAAQPLTVPVELKSTPKNVKVWDDWVPAVDQGDAAAQWLCTVLQTPKLRLVRIAETAQRVTDPKYGAGETAFSDGFPVLVSSTASIRQISRKVLRDGGPQVGIDRFRPNIHVDGCRPFEEDEMRALVYSLGARTLRLPLVKPCSRCTVPGVDQQTGERNRQTGGVLTETMRSLRTAEVLLPAAVLHKEFFSEPRRKQDVYFGQNALVELSGAQHFEITVGDIAADLCDERSLMAMLALAKENPEDCYQGTAPNADWGLSLIEGYGLRSGRRACTKFTEALFRTKRQELGLDPKDRPYSGNRPAGWCLGQS</sequence>
<proteinExistence type="predicted"/>
<dbReference type="Pfam" id="PF03476">
    <property type="entry name" value="MOSC_N"/>
    <property type="match status" value="1"/>
</dbReference>
<dbReference type="SUPFAM" id="SSF141673">
    <property type="entry name" value="MOSC N-terminal domain-like"/>
    <property type="match status" value="1"/>
</dbReference>
<dbReference type="InterPro" id="IPR011037">
    <property type="entry name" value="Pyrv_Knase-like_insert_dom_sf"/>
</dbReference>
<dbReference type="InterPro" id="IPR005303">
    <property type="entry name" value="MOCOS_middle"/>
</dbReference>